<keyword evidence="3" id="KW-0238">DNA-binding</keyword>
<dbReference type="GO" id="GO:0010628">
    <property type="term" value="P:positive regulation of gene expression"/>
    <property type="evidence" value="ECO:0007669"/>
    <property type="project" value="TreeGrafter"/>
</dbReference>
<feature type="domain" description="HTH lysR-type" evidence="5">
    <location>
        <begin position="1"/>
        <end position="58"/>
    </location>
</feature>
<dbReference type="InterPro" id="IPR000847">
    <property type="entry name" value="LysR_HTH_N"/>
</dbReference>
<evidence type="ECO:0000256" key="3">
    <source>
        <dbReference type="ARBA" id="ARBA00023125"/>
    </source>
</evidence>
<dbReference type="SUPFAM" id="SSF53850">
    <property type="entry name" value="Periplasmic binding protein-like II"/>
    <property type="match status" value="1"/>
</dbReference>
<sequence length="324" mass="34421">MELRQLEAFAAVMSTGSVTAAGKLLGRSQPAISRLIQDLEAEIGYALFTRSGPRVSPTEQGFLLYEDVEHTLISLRQIRTRAEEIARGEARPLRLAATSALAAGLLPAALADDAELSRHIQIRSASPEQVVHAVLTGAADLGISSLPLEHRGVTVHWIGEAACVAALRTGDPLAAGDRVALADCGGRRIVTMHNPYRLRRRLDQALAQAGVTLSELIETNASLNALTAVRAGLGVALLEPVTAYGVPIEGVTVRPIDVPIPFFFGVITPEARRPSPAVTSLIDALSRAAQRLLPDCKLHDPARHASMLQVLYGEPLNETEGASA</sequence>
<dbReference type="PRINTS" id="PR00039">
    <property type="entry name" value="HTHLYSR"/>
</dbReference>
<name>A0A1U9VPF0_9RALS</name>
<keyword evidence="6" id="KW-0614">Plasmid</keyword>
<dbReference type="PANTHER" id="PTHR30427">
    <property type="entry name" value="TRANSCRIPTIONAL ACTIVATOR PROTEIN LYSR"/>
    <property type="match status" value="1"/>
</dbReference>
<dbReference type="RefSeq" id="WP_013212194.1">
    <property type="nucleotide sequence ID" value="NZ_CP019912.1"/>
</dbReference>
<proteinExistence type="inferred from homology"/>
<dbReference type="AlphaFoldDB" id="A0A1U9VPF0"/>
<keyword evidence="4" id="KW-0804">Transcription</keyword>
<dbReference type="InterPro" id="IPR005119">
    <property type="entry name" value="LysR_subst-bd"/>
</dbReference>
<dbReference type="InterPro" id="IPR036388">
    <property type="entry name" value="WH-like_DNA-bd_sf"/>
</dbReference>
<protein>
    <submittedName>
        <fullName evidence="6">LysR family transcriptional regulator</fullName>
    </submittedName>
</protein>
<dbReference type="Proteomes" id="UP000189628">
    <property type="component" value="Plasmid unnamed"/>
</dbReference>
<evidence type="ECO:0000256" key="1">
    <source>
        <dbReference type="ARBA" id="ARBA00009437"/>
    </source>
</evidence>
<dbReference type="PANTHER" id="PTHR30427:SF1">
    <property type="entry name" value="TRANSCRIPTIONAL ACTIVATOR PROTEIN LYSR"/>
    <property type="match status" value="1"/>
</dbReference>
<keyword evidence="2" id="KW-0805">Transcription regulation</keyword>
<geneLocation type="plasmid" evidence="6">
    <name>unnamed</name>
</geneLocation>
<dbReference type="EMBL" id="CP019912">
    <property type="protein sequence ID" value="AQW32355.1"/>
    <property type="molecule type" value="Genomic_DNA"/>
</dbReference>
<evidence type="ECO:0000259" key="5">
    <source>
        <dbReference type="PROSITE" id="PS50931"/>
    </source>
</evidence>
<dbReference type="InterPro" id="IPR036390">
    <property type="entry name" value="WH_DNA-bd_sf"/>
</dbReference>
<organism evidence="6 7">
    <name type="scientific">blood disease bacterium A2-HR MARDI</name>
    <dbReference type="NCBI Taxonomy" id="1944648"/>
    <lineage>
        <taxon>Bacteria</taxon>
        <taxon>Pseudomonadati</taxon>
        <taxon>Pseudomonadota</taxon>
        <taxon>Betaproteobacteria</taxon>
        <taxon>Burkholderiales</taxon>
        <taxon>Burkholderiaceae</taxon>
        <taxon>Ralstonia</taxon>
        <taxon>Ralstonia solanacearum species complex</taxon>
    </lineage>
</organism>
<dbReference type="GO" id="GO:0003700">
    <property type="term" value="F:DNA-binding transcription factor activity"/>
    <property type="evidence" value="ECO:0007669"/>
    <property type="project" value="InterPro"/>
</dbReference>
<evidence type="ECO:0000256" key="2">
    <source>
        <dbReference type="ARBA" id="ARBA00023015"/>
    </source>
</evidence>
<dbReference type="SUPFAM" id="SSF46785">
    <property type="entry name" value="Winged helix' DNA-binding domain"/>
    <property type="match status" value="1"/>
</dbReference>
<dbReference type="FunFam" id="1.10.10.10:FF:000001">
    <property type="entry name" value="LysR family transcriptional regulator"/>
    <property type="match status" value="1"/>
</dbReference>
<dbReference type="Gene3D" id="3.40.190.290">
    <property type="match status" value="1"/>
</dbReference>
<dbReference type="Pfam" id="PF00126">
    <property type="entry name" value="HTH_1"/>
    <property type="match status" value="1"/>
</dbReference>
<evidence type="ECO:0000256" key="4">
    <source>
        <dbReference type="ARBA" id="ARBA00023163"/>
    </source>
</evidence>
<evidence type="ECO:0000313" key="7">
    <source>
        <dbReference type="Proteomes" id="UP000189628"/>
    </source>
</evidence>
<gene>
    <name evidence="6" type="ORF">B0B51_21145</name>
</gene>
<dbReference type="Gene3D" id="1.10.10.10">
    <property type="entry name" value="Winged helix-like DNA-binding domain superfamily/Winged helix DNA-binding domain"/>
    <property type="match status" value="1"/>
</dbReference>
<dbReference type="GO" id="GO:0043565">
    <property type="term" value="F:sequence-specific DNA binding"/>
    <property type="evidence" value="ECO:0007669"/>
    <property type="project" value="TreeGrafter"/>
</dbReference>
<reference evidence="6 7" key="1">
    <citation type="submission" date="2017-02" db="EMBL/GenBank/DDBJ databases">
        <title>Blood Disease Bacterium A2-HR MARDI.</title>
        <authorList>
            <person name="Badrun R."/>
            <person name="Abu Bakar N."/>
            <person name="Laboh R."/>
        </authorList>
    </citation>
    <scope>NUCLEOTIDE SEQUENCE [LARGE SCALE GENOMIC DNA]</scope>
    <source>
        <strain evidence="6 7">A2-HR MARDI</strain>
        <plasmid evidence="7">Plasmid</plasmid>
    </source>
</reference>
<comment type="similarity">
    <text evidence="1">Belongs to the LysR transcriptional regulatory family.</text>
</comment>
<accession>A0A1U9VPF0</accession>
<evidence type="ECO:0000313" key="6">
    <source>
        <dbReference type="EMBL" id="AQW32355.1"/>
    </source>
</evidence>
<dbReference type="Pfam" id="PF03466">
    <property type="entry name" value="LysR_substrate"/>
    <property type="match status" value="1"/>
</dbReference>
<dbReference type="PROSITE" id="PS50931">
    <property type="entry name" value="HTH_LYSR"/>
    <property type="match status" value="1"/>
</dbReference>